<proteinExistence type="predicted"/>
<organism evidence="2 3">
    <name type="scientific">Thioalkalicoccus limnaeus</name>
    <dbReference type="NCBI Taxonomy" id="120681"/>
    <lineage>
        <taxon>Bacteria</taxon>
        <taxon>Pseudomonadati</taxon>
        <taxon>Pseudomonadota</taxon>
        <taxon>Gammaproteobacteria</taxon>
        <taxon>Chromatiales</taxon>
        <taxon>Chromatiaceae</taxon>
        <taxon>Thioalkalicoccus</taxon>
    </lineage>
</organism>
<evidence type="ECO:0000313" key="2">
    <source>
        <dbReference type="EMBL" id="MEY6432784.1"/>
    </source>
</evidence>
<evidence type="ECO:0000256" key="1">
    <source>
        <dbReference type="SAM" id="MobiDB-lite"/>
    </source>
</evidence>
<feature type="region of interest" description="Disordered" evidence="1">
    <location>
        <begin position="101"/>
        <end position="125"/>
    </location>
</feature>
<gene>
    <name evidence="2" type="ORF">ABC977_10235</name>
</gene>
<protein>
    <submittedName>
        <fullName evidence="2">Uncharacterized protein</fullName>
    </submittedName>
</protein>
<evidence type="ECO:0000313" key="3">
    <source>
        <dbReference type="Proteomes" id="UP001564408"/>
    </source>
</evidence>
<comment type="caution">
    <text evidence="2">The sequence shown here is derived from an EMBL/GenBank/DDBJ whole genome shotgun (WGS) entry which is preliminary data.</text>
</comment>
<sequence length="125" mass="14106">MASLSERLSAPQQTMDRAFFRSVIVSFRMRKHSKLLTKQNLASRRIMMQDYKFRHRNLARQPRRGTARSGLTRSIMVLLGIGVVLLLALTAFDLWQQAADDRGTSNTAPATIPLPIPPRPEDTSS</sequence>
<dbReference type="EMBL" id="JBDKXB010000011">
    <property type="protein sequence ID" value="MEY6432784.1"/>
    <property type="molecule type" value="Genomic_DNA"/>
</dbReference>
<accession>A0ABV4BFN5</accession>
<name>A0ABV4BFN5_9GAMM</name>
<reference evidence="2 3" key="1">
    <citation type="submission" date="2024-05" db="EMBL/GenBank/DDBJ databases">
        <title>Genome Sequence and Characterization of the New Strain Purple Sulfur Bacterium of Genus Thioalkalicoccus.</title>
        <authorList>
            <person name="Bryantseva I.A."/>
            <person name="Kyndt J.A."/>
            <person name="Imhoff J.F."/>
        </authorList>
    </citation>
    <scope>NUCLEOTIDE SEQUENCE [LARGE SCALE GENOMIC DNA]</scope>
    <source>
        <strain evidence="2 3">Um2</strain>
    </source>
</reference>
<dbReference type="Proteomes" id="UP001564408">
    <property type="component" value="Unassembled WGS sequence"/>
</dbReference>
<dbReference type="RefSeq" id="WP_369667168.1">
    <property type="nucleotide sequence ID" value="NZ_JBDKXB010000011.1"/>
</dbReference>
<keyword evidence="3" id="KW-1185">Reference proteome</keyword>